<dbReference type="InterPro" id="IPR032675">
    <property type="entry name" value="LRR_dom_sf"/>
</dbReference>
<evidence type="ECO:0008006" key="3">
    <source>
        <dbReference type="Google" id="ProtNLM"/>
    </source>
</evidence>
<comment type="caution">
    <text evidence="1">The sequence shown here is derived from an EMBL/GenBank/DDBJ whole genome shotgun (WGS) entry which is preliminary data.</text>
</comment>
<proteinExistence type="predicted"/>
<evidence type="ECO:0000313" key="1">
    <source>
        <dbReference type="EMBL" id="KZL86542.1"/>
    </source>
</evidence>
<keyword evidence="2" id="KW-1185">Reference proteome</keyword>
<name>A0A161YA73_COLIC</name>
<accession>A0A161YA73</accession>
<protein>
    <recommendedName>
        <fullName evidence="3">F-box domain-containing protein</fullName>
    </recommendedName>
</protein>
<dbReference type="Gene3D" id="3.80.10.10">
    <property type="entry name" value="Ribonuclease Inhibitor"/>
    <property type="match status" value="1"/>
</dbReference>
<reference evidence="1 2" key="1">
    <citation type="submission" date="2015-06" db="EMBL/GenBank/DDBJ databases">
        <title>Survival trade-offs in plant roots during colonization by closely related pathogenic and mutualistic fungi.</title>
        <authorList>
            <person name="Hacquard S."/>
            <person name="Kracher B."/>
            <person name="Hiruma K."/>
            <person name="Weinman A."/>
            <person name="Muench P."/>
            <person name="Garrido Oter R."/>
            <person name="Ver Loren van Themaat E."/>
            <person name="Dallerey J.-F."/>
            <person name="Damm U."/>
            <person name="Henrissat B."/>
            <person name="Lespinet O."/>
            <person name="Thon M."/>
            <person name="Kemen E."/>
            <person name="McHardy A.C."/>
            <person name="Schulze-Lefert P."/>
            <person name="O'Connell R.J."/>
        </authorList>
    </citation>
    <scope>NUCLEOTIDE SEQUENCE [LARGE SCALE GENOMIC DNA]</scope>
    <source>
        <strain evidence="1 2">MAFF 238704</strain>
    </source>
</reference>
<gene>
    <name evidence="1" type="ORF">CI238_05640</name>
</gene>
<dbReference type="EMBL" id="LFIW01000409">
    <property type="protein sequence ID" value="KZL86542.1"/>
    <property type="molecule type" value="Genomic_DNA"/>
</dbReference>
<dbReference type="Proteomes" id="UP000076584">
    <property type="component" value="Unassembled WGS sequence"/>
</dbReference>
<organism evidence="1 2">
    <name type="scientific">Colletotrichum incanum</name>
    <name type="common">Soybean anthracnose fungus</name>
    <dbReference type="NCBI Taxonomy" id="1573173"/>
    <lineage>
        <taxon>Eukaryota</taxon>
        <taxon>Fungi</taxon>
        <taxon>Dikarya</taxon>
        <taxon>Ascomycota</taxon>
        <taxon>Pezizomycotina</taxon>
        <taxon>Sordariomycetes</taxon>
        <taxon>Hypocreomycetidae</taxon>
        <taxon>Glomerellales</taxon>
        <taxon>Glomerellaceae</taxon>
        <taxon>Colletotrichum</taxon>
        <taxon>Colletotrichum spaethianum species complex</taxon>
    </lineage>
</organism>
<evidence type="ECO:0000313" key="2">
    <source>
        <dbReference type="Proteomes" id="UP000076584"/>
    </source>
</evidence>
<sequence length="428" mass="49296">MESITDTLRTSAATIKPTLAAFPLEILMEIAGYVAQDSTVLPETQQALQYTTNSEESQQYWPWISWTAKERLKISYIFLHTLSLTCSRIFQACENALYRNAIVSSTNHRQLHKFLDTVTKENNTHLQRYVVHMAITYAFGRKFGHHTSRKSQETQTSLSSEALKMHTLRSLELTQKNGHLLYHLDSWHMLLPTLPLLQRLTLRGFCKVDVNFPTLPRLKEAYFYEYSFSDSENTIKLLLEKFPSLHALVSFNNFDKVSRDAFEPVKDTLETLAWADTAQEYPTALIPNISCLRKLRHLKTGFIASQYENSRSGVLFWNGNILAEMESLETVEMVVSQDDQRFLRVDQGVELRMAMRKILGTFGGMKMGGGVKSLRVVDMRCFNEWTDDIFPWKMMREEFLNAAMRRFEKLGIALLLPETATRGFSIIA</sequence>
<dbReference type="AlphaFoldDB" id="A0A161YA73"/>